<organism evidence="1 2">
    <name type="scientific">Yinghuangia soli</name>
    <dbReference type="NCBI Taxonomy" id="2908204"/>
    <lineage>
        <taxon>Bacteria</taxon>
        <taxon>Bacillati</taxon>
        <taxon>Actinomycetota</taxon>
        <taxon>Actinomycetes</taxon>
        <taxon>Kitasatosporales</taxon>
        <taxon>Streptomycetaceae</taxon>
        <taxon>Yinghuangia</taxon>
    </lineage>
</organism>
<sequence length="424" mass="44724">MTSLQGQPLLLGAAPPAVIGPVLDRLDAEERHRLLVFPEPPSDGLLAYAVRHGPPEDRAAIAENPAAGPAALAALLPAADPDLAWRIAANPRANRDVVLRAMPTAARATGLTDRPGADVPQRELYALVESPDPVHIAYALREVLMADGLLAGNAVFVRGLVNLWRLAGREAAAAAFGAAFWPGRKLRAIVQGALESSDGLGVLERFVAAEGHPRVVVERLVRLSGHAGGWRSAQVAASTRPAPPGTGPDALPRLVLLAPHAPLSWRHILKGERTRTWRRDIIAALCDQPGCPDALVERNDRGGKEPWGTDARSRARLAAATRNALPQLRTLHRGAHDDELRLAYREGLVPADRILAEAPSAYAALSVVGGGDGAGLRAARAAVQRLTDAALGGEPEAWTVALRLLPQFHGSLPELLRTAGAVAA</sequence>
<reference evidence="1" key="1">
    <citation type="submission" date="2022-01" db="EMBL/GenBank/DDBJ databases">
        <title>Genome-Based Taxonomic Classification of the Phylum Actinobacteria.</title>
        <authorList>
            <person name="Gao Y."/>
        </authorList>
    </citation>
    <scope>NUCLEOTIDE SEQUENCE</scope>
    <source>
        <strain evidence="1">KLBMP 8922</strain>
    </source>
</reference>
<dbReference type="Proteomes" id="UP001165378">
    <property type="component" value="Unassembled WGS sequence"/>
</dbReference>
<evidence type="ECO:0000313" key="2">
    <source>
        <dbReference type="Proteomes" id="UP001165378"/>
    </source>
</evidence>
<accession>A0AA41U100</accession>
<dbReference type="AlphaFoldDB" id="A0AA41U100"/>
<keyword evidence="2" id="KW-1185">Reference proteome</keyword>
<name>A0AA41U100_9ACTN</name>
<comment type="caution">
    <text evidence="1">The sequence shown here is derived from an EMBL/GenBank/DDBJ whole genome shotgun (WGS) entry which is preliminary data.</text>
</comment>
<dbReference type="EMBL" id="JAKFHA010000015">
    <property type="protein sequence ID" value="MCF2530308.1"/>
    <property type="molecule type" value="Genomic_DNA"/>
</dbReference>
<proteinExistence type="predicted"/>
<gene>
    <name evidence="1" type="ORF">LZ495_24230</name>
</gene>
<protein>
    <submittedName>
        <fullName evidence="1">Uncharacterized protein</fullName>
    </submittedName>
</protein>
<dbReference type="RefSeq" id="WP_235054967.1">
    <property type="nucleotide sequence ID" value="NZ_JAKFHA010000015.1"/>
</dbReference>
<evidence type="ECO:0000313" key="1">
    <source>
        <dbReference type="EMBL" id="MCF2530308.1"/>
    </source>
</evidence>